<proteinExistence type="predicted"/>
<dbReference type="STRING" id="1123281.SAMN02745180_00910"/>
<dbReference type="RefSeq" id="WP_072743544.1">
    <property type="nucleotide sequence ID" value="NZ_FQXR01000004.1"/>
</dbReference>
<accession>A0A1M5VI48</accession>
<keyword evidence="2" id="KW-1185">Reference proteome</keyword>
<dbReference type="Pfam" id="PF10055">
    <property type="entry name" value="DUF2292"/>
    <property type="match status" value="1"/>
</dbReference>
<gene>
    <name evidence="1" type="ORF">SAMN02745180_00910</name>
</gene>
<dbReference type="AlphaFoldDB" id="A0A1M5VI48"/>
<dbReference type="Proteomes" id="UP000184389">
    <property type="component" value="Unassembled WGS sequence"/>
</dbReference>
<sequence>MIDEKNSTMELTNRERKLIEIIRKTEFGEINIIVQDSEPIRIQELKKSIKL</sequence>
<evidence type="ECO:0000313" key="1">
    <source>
        <dbReference type="EMBL" id="SHH74907.1"/>
    </source>
</evidence>
<protein>
    <submittedName>
        <fullName evidence="1">Uncharacterized small protein</fullName>
    </submittedName>
</protein>
<organism evidence="1 2">
    <name type="scientific">Sporanaerobacter acetigenes DSM 13106</name>
    <dbReference type="NCBI Taxonomy" id="1123281"/>
    <lineage>
        <taxon>Bacteria</taxon>
        <taxon>Bacillati</taxon>
        <taxon>Bacillota</taxon>
        <taxon>Tissierellia</taxon>
        <taxon>Tissierellales</taxon>
        <taxon>Sporanaerobacteraceae</taxon>
        <taxon>Sporanaerobacter</taxon>
    </lineage>
</organism>
<dbReference type="EMBL" id="FQXR01000004">
    <property type="protein sequence ID" value="SHH74907.1"/>
    <property type="molecule type" value="Genomic_DNA"/>
</dbReference>
<dbReference type="InterPro" id="IPR018743">
    <property type="entry name" value="DUF2292"/>
</dbReference>
<reference evidence="1 2" key="1">
    <citation type="submission" date="2016-11" db="EMBL/GenBank/DDBJ databases">
        <authorList>
            <person name="Jaros S."/>
            <person name="Januszkiewicz K."/>
            <person name="Wedrychowicz H."/>
        </authorList>
    </citation>
    <scope>NUCLEOTIDE SEQUENCE [LARGE SCALE GENOMIC DNA]</scope>
    <source>
        <strain evidence="1 2">DSM 13106</strain>
    </source>
</reference>
<evidence type="ECO:0000313" key="2">
    <source>
        <dbReference type="Proteomes" id="UP000184389"/>
    </source>
</evidence>
<name>A0A1M5VI48_9FIRM</name>